<accession>A0ABY9XZ13</accession>
<reference evidence="2 3" key="1">
    <citation type="submission" date="2023-09" db="EMBL/GenBank/DDBJ databases">
        <title>Thalassobella suaedae gen. nov., sp. nov., a marine bacterium of the family Flavobacteriaceae isolated from a halophyte Suaeda japonica.</title>
        <authorList>
            <person name="Lee S.Y."/>
            <person name="Hwang C.Y."/>
        </authorList>
    </citation>
    <scope>NUCLEOTIDE SEQUENCE [LARGE SCALE GENOMIC DNA]</scope>
    <source>
        <strain evidence="2 3">HL-DH14</strain>
    </source>
</reference>
<organism evidence="2 3">
    <name type="scientific">Thalassobellus suaedae</name>
    <dbReference type="NCBI Taxonomy" id="3074124"/>
    <lineage>
        <taxon>Bacteria</taxon>
        <taxon>Pseudomonadati</taxon>
        <taxon>Bacteroidota</taxon>
        <taxon>Flavobacteriia</taxon>
        <taxon>Flavobacteriales</taxon>
        <taxon>Flavobacteriaceae</taxon>
        <taxon>Thalassobellus</taxon>
    </lineage>
</organism>
<protein>
    <submittedName>
        <fullName evidence="2">Glycoside hydrolase family 97 C-terminal domain-containing protein</fullName>
    </submittedName>
</protein>
<evidence type="ECO:0000313" key="2">
    <source>
        <dbReference type="EMBL" id="WNH10970.1"/>
    </source>
</evidence>
<dbReference type="EMBL" id="CP134537">
    <property type="protein sequence ID" value="WNH10970.1"/>
    <property type="molecule type" value="Genomic_DNA"/>
</dbReference>
<name>A0ABY9XZ13_9FLAO</name>
<proteinExistence type="predicted"/>
<dbReference type="GO" id="GO:0016787">
    <property type="term" value="F:hydrolase activity"/>
    <property type="evidence" value="ECO:0007669"/>
    <property type="project" value="UniProtKB-KW"/>
</dbReference>
<dbReference type="Pfam" id="PF14509">
    <property type="entry name" value="GH97_C"/>
    <property type="match status" value="1"/>
</dbReference>
<gene>
    <name evidence="2" type="ORF">RHP51_07930</name>
</gene>
<dbReference type="InterPro" id="IPR052720">
    <property type="entry name" value="Glycosyl_hydrolase_97"/>
</dbReference>
<keyword evidence="2" id="KW-0378">Hydrolase</keyword>
<sequence length="124" mass="14349">MYWYDNPSSYHGEKEIAFFDAVPTVWDDTKVLGGEIGKYILTARKSGTDWFVGGITNNDARVVELNFDFLDEGKQYKSTLYYDNDKIKTRTRVGVQEQKLKRDKTMKLQLKQSGGFAIHIQEIK</sequence>
<dbReference type="InterPro" id="IPR029483">
    <property type="entry name" value="GH97_C"/>
</dbReference>
<dbReference type="PANTHER" id="PTHR35803">
    <property type="entry name" value="GLUCAN 1,4-ALPHA-GLUCOSIDASE SUSB-RELATED"/>
    <property type="match status" value="1"/>
</dbReference>
<dbReference type="PANTHER" id="PTHR35803:SF3">
    <property type="entry name" value="ALPHA-GLUCOSIDASE"/>
    <property type="match status" value="1"/>
</dbReference>
<feature type="domain" description="Glycosyl-hydrolase 97 C-terminal oligomerisation" evidence="1">
    <location>
        <begin position="25"/>
        <end position="121"/>
    </location>
</feature>
<dbReference type="RefSeq" id="WP_415867174.1">
    <property type="nucleotide sequence ID" value="NZ_CP134537.1"/>
</dbReference>
<dbReference type="Proteomes" id="UP001302806">
    <property type="component" value="Chromosome"/>
</dbReference>
<dbReference type="InterPro" id="IPR013785">
    <property type="entry name" value="Aldolase_TIM"/>
</dbReference>
<dbReference type="Gene3D" id="3.20.20.70">
    <property type="entry name" value="Aldolase class I"/>
    <property type="match status" value="1"/>
</dbReference>
<evidence type="ECO:0000259" key="1">
    <source>
        <dbReference type="Pfam" id="PF14509"/>
    </source>
</evidence>
<evidence type="ECO:0000313" key="3">
    <source>
        <dbReference type="Proteomes" id="UP001302806"/>
    </source>
</evidence>